<name>A0A103XS89_CYNCS</name>
<comment type="subcellular location">
    <subcellularLocation>
        <location evidence="1">Nucleus</location>
    </subcellularLocation>
</comment>
<gene>
    <name evidence="8" type="ORF">Ccrd_001970</name>
</gene>
<proteinExistence type="predicted"/>
<comment type="caution">
    <text evidence="8">The sequence shown here is derived from an EMBL/GenBank/DDBJ whole genome shotgun (WGS) entry which is preliminary data.</text>
</comment>
<evidence type="ECO:0000256" key="4">
    <source>
        <dbReference type="ARBA" id="ARBA00023163"/>
    </source>
</evidence>
<dbReference type="InterPro" id="IPR036879">
    <property type="entry name" value="TF_MADSbox_sf"/>
</dbReference>
<dbReference type="OrthoDB" id="1692623at2759"/>
<evidence type="ECO:0000259" key="7">
    <source>
        <dbReference type="PROSITE" id="PS50066"/>
    </source>
</evidence>
<dbReference type="Proteomes" id="UP000243975">
    <property type="component" value="Unassembled WGS sequence"/>
</dbReference>
<evidence type="ECO:0000256" key="3">
    <source>
        <dbReference type="ARBA" id="ARBA00023125"/>
    </source>
</evidence>
<dbReference type="PRINTS" id="PR00404">
    <property type="entry name" value="MADSDOMAIN"/>
</dbReference>
<dbReference type="InterPro" id="IPR033897">
    <property type="entry name" value="SRF-like_MADS-box"/>
</dbReference>
<organism evidence="8 9">
    <name type="scientific">Cynara cardunculus var. scolymus</name>
    <name type="common">Globe artichoke</name>
    <name type="synonym">Cynara scolymus</name>
    <dbReference type="NCBI Taxonomy" id="59895"/>
    <lineage>
        <taxon>Eukaryota</taxon>
        <taxon>Viridiplantae</taxon>
        <taxon>Streptophyta</taxon>
        <taxon>Embryophyta</taxon>
        <taxon>Tracheophyta</taxon>
        <taxon>Spermatophyta</taxon>
        <taxon>Magnoliopsida</taxon>
        <taxon>eudicotyledons</taxon>
        <taxon>Gunneridae</taxon>
        <taxon>Pentapetalae</taxon>
        <taxon>asterids</taxon>
        <taxon>campanulids</taxon>
        <taxon>Asterales</taxon>
        <taxon>Asteraceae</taxon>
        <taxon>Carduoideae</taxon>
        <taxon>Cardueae</taxon>
        <taxon>Carduinae</taxon>
        <taxon>Cynara</taxon>
    </lineage>
</organism>
<dbReference type="GO" id="GO:0046983">
    <property type="term" value="F:protein dimerization activity"/>
    <property type="evidence" value="ECO:0007669"/>
    <property type="project" value="InterPro"/>
</dbReference>
<keyword evidence="4" id="KW-0804">Transcription</keyword>
<keyword evidence="9" id="KW-1185">Reference proteome</keyword>
<feature type="region of interest" description="Disordered" evidence="6">
    <location>
        <begin position="224"/>
        <end position="249"/>
    </location>
</feature>
<evidence type="ECO:0000256" key="6">
    <source>
        <dbReference type="SAM" id="MobiDB-lite"/>
    </source>
</evidence>
<evidence type="ECO:0000256" key="5">
    <source>
        <dbReference type="ARBA" id="ARBA00023242"/>
    </source>
</evidence>
<dbReference type="GO" id="GO:0045944">
    <property type="term" value="P:positive regulation of transcription by RNA polymerase II"/>
    <property type="evidence" value="ECO:0007669"/>
    <property type="project" value="InterPro"/>
</dbReference>
<protein>
    <recommendedName>
        <fullName evidence="7">MADS-box domain-containing protein</fullName>
    </recommendedName>
</protein>
<dbReference type="GO" id="GO:0005634">
    <property type="term" value="C:nucleus"/>
    <property type="evidence" value="ECO:0007669"/>
    <property type="project" value="UniProtKB-SubCell"/>
</dbReference>
<dbReference type="Pfam" id="PF00319">
    <property type="entry name" value="SRF-TF"/>
    <property type="match status" value="1"/>
</dbReference>
<sequence>MPRSKVKLEYITDEYARKTSFMKRKTSVMKKLNELCTLCGVDACAIMYSEYDPEVEVWPSNVGAQFVLDQFMMMPEVEQSKKMVNQDSYIRKRISKAKEQLDKHMKENREKKIGIVISECLSGEASVVSLTLMDLKDMVFLIDHYVSEIDARLEFLKGGGPPPPPQLVQPQANVGGSSTDNHMVEGGVPADGYVPVVENAGALDGIIPNTEWFTDWVDGLGFGQGDHMTSNSPAADPNPPWSSPSSKTS</sequence>
<evidence type="ECO:0000313" key="8">
    <source>
        <dbReference type="EMBL" id="KVH95948.1"/>
    </source>
</evidence>
<keyword evidence="5" id="KW-0539">Nucleus</keyword>
<dbReference type="GO" id="GO:0000981">
    <property type="term" value="F:DNA-binding transcription factor activity, RNA polymerase II-specific"/>
    <property type="evidence" value="ECO:0007669"/>
    <property type="project" value="InterPro"/>
</dbReference>
<dbReference type="CDD" id="cd00266">
    <property type="entry name" value="MADS_SRF_like"/>
    <property type="match status" value="1"/>
</dbReference>
<dbReference type="FunFam" id="3.40.1810.10:FF:000018">
    <property type="entry name" value="agamous-like MADS-box protein AGL80"/>
    <property type="match status" value="1"/>
</dbReference>
<dbReference type="OMA" id="EVFPSHD"/>
<dbReference type="GO" id="GO:0000978">
    <property type="term" value="F:RNA polymerase II cis-regulatory region sequence-specific DNA binding"/>
    <property type="evidence" value="ECO:0007669"/>
    <property type="project" value="TreeGrafter"/>
</dbReference>
<dbReference type="Gene3D" id="3.40.1810.10">
    <property type="entry name" value="Transcription factor, MADS-box"/>
    <property type="match status" value="1"/>
</dbReference>
<dbReference type="InterPro" id="IPR002100">
    <property type="entry name" value="TF_MADSbox"/>
</dbReference>
<reference evidence="8 9" key="1">
    <citation type="journal article" date="2016" name="Sci. Rep.">
        <title>The genome sequence of the outbreeding globe artichoke constructed de novo incorporating a phase-aware low-pass sequencing strategy of F1 progeny.</title>
        <authorList>
            <person name="Scaglione D."/>
            <person name="Reyes-Chin-Wo S."/>
            <person name="Acquadro A."/>
            <person name="Froenicke L."/>
            <person name="Portis E."/>
            <person name="Beitel C."/>
            <person name="Tirone M."/>
            <person name="Mauro R."/>
            <person name="Lo Monaco A."/>
            <person name="Mauromicale G."/>
            <person name="Faccioli P."/>
            <person name="Cattivelli L."/>
            <person name="Rieseberg L."/>
            <person name="Michelmore R."/>
            <person name="Lanteri S."/>
        </authorList>
    </citation>
    <scope>NUCLEOTIDE SEQUENCE [LARGE SCALE GENOMIC DNA]</scope>
    <source>
        <strain evidence="8">2C</strain>
    </source>
</reference>
<dbReference type="SUPFAM" id="SSF55455">
    <property type="entry name" value="SRF-like"/>
    <property type="match status" value="1"/>
</dbReference>
<dbReference type="Gramene" id="KVH95948">
    <property type="protein sequence ID" value="KVH95948"/>
    <property type="gene ID" value="Ccrd_001970"/>
</dbReference>
<evidence type="ECO:0000256" key="2">
    <source>
        <dbReference type="ARBA" id="ARBA00023015"/>
    </source>
</evidence>
<feature type="domain" description="MADS-box" evidence="7">
    <location>
        <begin position="1"/>
        <end position="50"/>
    </location>
</feature>
<evidence type="ECO:0000313" key="9">
    <source>
        <dbReference type="Proteomes" id="UP000243975"/>
    </source>
</evidence>
<accession>A0A103XS89</accession>
<dbReference type="PANTHER" id="PTHR11945:SF387">
    <property type="entry name" value="AGAMOUS-LIKE MADS-BOX PROTEIN AGL80"/>
    <property type="match status" value="1"/>
</dbReference>
<dbReference type="PANTHER" id="PTHR11945">
    <property type="entry name" value="MADS BOX PROTEIN"/>
    <property type="match status" value="1"/>
</dbReference>
<dbReference type="AlphaFoldDB" id="A0A103XS89"/>
<keyword evidence="2" id="KW-0805">Transcription regulation</keyword>
<evidence type="ECO:0000256" key="1">
    <source>
        <dbReference type="ARBA" id="ARBA00004123"/>
    </source>
</evidence>
<dbReference type="EMBL" id="LEKV01004368">
    <property type="protein sequence ID" value="KVH95948.1"/>
    <property type="molecule type" value="Genomic_DNA"/>
</dbReference>
<dbReference type="SMART" id="SM00432">
    <property type="entry name" value="MADS"/>
    <property type="match status" value="1"/>
</dbReference>
<keyword evidence="3" id="KW-0238">DNA-binding</keyword>
<dbReference type="PROSITE" id="PS50066">
    <property type="entry name" value="MADS_BOX_2"/>
    <property type="match status" value="1"/>
</dbReference>